<proteinExistence type="predicted"/>
<accession>A0A239DNU1</accession>
<dbReference type="OrthoDB" id="8722121at2"/>
<gene>
    <name evidence="1" type="ORF">SAMN06265795_102279</name>
</gene>
<name>A0A239DNU1_9BURK</name>
<evidence type="ECO:0000313" key="1">
    <source>
        <dbReference type="EMBL" id="SNS33849.1"/>
    </source>
</evidence>
<protein>
    <submittedName>
        <fullName evidence="1">Uncharacterized protein</fullName>
    </submittedName>
</protein>
<dbReference type="Proteomes" id="UP000198284">
    <property type="component" value="Unassembled WGS sequence"/>
</dbReference>
<evidence type="ECO:0000313" key="2">
    <source>
        <dbReference type="Proteomes" id="UP000198284"/>
    </source>
</evidence>
<organism evidence="1 2">
    <name type="scientific">Noviherbaspirillum humi</name>
    <dbReference type="NCBI Taxonomy" id="1688639"/>
    <lineage>
        <taxon>Bacteria</taxon>
        <taxon>Pseudomonadati</taxon>
        <taxon>Pseudomonadota</taxon>
        <taxon>Betaproteobacteria</taxon>
        <taxon>Burkholderiales</taxon>
        <taxon>Oxalobacteraceae</taxon>
        <taxon>Noviherbaspirillum</taxon>
    </lineage>
</organism>
<reference evidence="1 2" key="1">
    <citation type="submission" date="2017-06" db="EMBL/GenBank/DDBJ databases">
        <authorList>
            <person name="Kim H.J."/>
            <person name="Triplett B.A."/>
        </authorList>
    </citation>
    <scope>NUCLEOTIDE SEQUENCE [LARGE SCALE GENOMIC DNA]</scope>
    <source>
        <strain evidence="1 2">U15</strain>
    </source>
</reference>
<keyword evidence="2" id="KW-1185">Reference proteome</keyword>
<dbReference type="RefSeq" id="WP_089398143.1">
    <property type="nucleotide sequence ID" value="NZ_FZOT01000002.1"/>
</dbReference>
<sequence length="88" mass="9394">MSTTQFTAGQQFGQPVSYGENLGRAFRAFIAALVAGRPVDASLKAQAVAETSARKRVSGLRQLYALASQYDSVSPNLAAELRFIAGRD</sequence>
<dbReference type="EMBL" id="FZOT01000002">
    <property type="protein sequence ID" value="SNS33849.1"/>
    <property type="molecule type" value="Genomic_DNA"/>
</dbReference>
<dbReference type="AlphaFoldDB" id="A0A239DNU1"/>